<keyword evidence="7" id="KW-0067">ATP-binding</keyword>
<dbReference type="Gene3D" id="3.40.50.2300">
    <property type="match status" value="1"/>
</dbReference>
<dbReference type="SUPFAM" id="SSF46689">
    <property type="entry name" value="Homeodomain-like"/>
    <property type="match status" value="1"/>
</dbReference>
<name>A0A840D1K0_9BACE</name>
<evidence type="ECO:0000256" key="2">
    <source>
        <dbReference type="ARBA" id="ARBA00012438"/>
    </source>
</evidence>
<reference evidence="18" key="1">
    <citation type="submission" date="2020-08" db="EMBL/GenBank/DDBJ databases">
        <title>Genomic Encyclopedia of Type Strains, Phase IV (KMG-IV): sequencing the most valuable type-strain genomes for metagenomic binning, comparative biology and taxonomic classification.</title>
        <authorList>
            <person name="Goeker M."/>
        </authorList>
    </citation>
    <scope>NUCLEOTIDE SEQUENCE [LARGE SCALE GENOMIC DNA]</scope>
    <source>
        <strain evidence="18">DSM 105720</strain>
    </source>
</reference>
<comment type="caution">
    <text evidence="18">The sequence shown here is derived from an EMBL/GenBank/DDBJ whole genome shotgun (WGS) entry which is preliminary data.</text>
</comment>
<dbReference type="SUPFAM" id="SSF52172">
    <property type="entry name" value="CheY-like"/>
    <property type="match status" value="1"/>
</dbReference>
<evidence type="ECO:0000259" key="17">
    <source>
        <dbReference type="PROSITE" id="PS50110"/>
    </source>
</evidence>
<keyword evidence="14" id="KW-0732">Signal</keyword>
<dbReference type="SMART" id="SM00388">
    <property type="entry name" value="HisKA"/>
    <property type="match status" value="1"/>
</dbReference>
<dbReference type="InterPro" id="IPR005467">
    <property type="entry name" value="His_kinase_dom"/>
</dbReference>
<evidence type="ECO:0000256" key="3">
    <source>
        <dbReference type="ARBA" id="ARBA00022553"/>
    </source>
</evidence>
<dbReference type="SUPFAM" id="SSF50998">
    <property type="entry name" value="Quinoprotein alcohol dehydrogenase-like"/>
    <property type="match status" value="1"/>
</dbReference>
<gene>
    <name evidence="18" type="ORF">GGR06_002484</name>
</gene>
<dbReference type="RefSeq" id="WP_044159936.1">
    <property type="nucleotide sequence ID" value="NZ_JACIER010000009.1"/>
</dbReference>
<dbReference type="Proteomes" id="UP000560658">
    <property type="component" value="Unassembled WGS sequence"/>
</dbReference>
<feature type="signal peptide" evidence="14">
    <location>
        <begin position="1"/>
        <end position="19"/>
    </location>
</feature>
<dbReference type="EMBL" id="JACIER010000009">
    <property type="protein sequence ID" value="MBB4044689.1"/>
    <property type="molecule type" value="Genomic_DNA"/>
</dbReference>
<dbReference type="CDD" id="cd17574">
    <property type="entry name" value="REC_OmpR"/>
    <property type="match status" value="1"/>
</dbReference>
<keyword evidence="5" id="KW-0547">Nucleotide-binding</keyword>
<dbReference type="InterPro" id="IPR004358">
    <property type="entry name" value="Sig_transdc_His_kin-like_C"/>
</dbReference>
<dbReference type="Pfam" id="PF12833">
    <property type="entry name" value="HTH_18"/>
    <property type="match status" value="1"/>
</dbReference>
<dbReference type="SMART" id="SM00342">
    <property type="entry name" value="HTH_ARAC"/>
    <property type="match status" value="1"/>
</dbReference>
<dbReference type="PRINTS" id="PR00344">
    <property type="entry name" value="BCTRLSENSOR"/>
</dbReference>
<keyword evidence="8" id="KW-0902">Two-component regulatory system</keyword>
<evidence type="ECO:0000259" key="15">
    <source>
        <dbReference type="PROSITE" id="PS01124"/>
    </source>
</evidence>
<dbReference type="PROSITE" id="PS00041">
    <property type="entry name" value="HTH_ARAC_FAMILY_1"/>
    <property type="match status" value="1"/>
</dbReference>
<dbReference type="SUPFAM" id="SSF47384">
    <property type="entry name" value="Homodimeric domain of signal transducing histidine kinase"/>
    <property type="match status" value="1"/>
</dbReference>
<dbReference type="InterPro" id="IPR003594">
    <property type="entry name" value="HATPase_dom"/>
</dbReference>
<dbReference type="Pfam" id="PF00072">
    <property type="entry name" value="Response_reg"/>
    <property type="match status" value="1"/>
</dbReference>
<evidence type="ECO:0000256" key="12">
    <source>
        <dbReference type="PROSITE-ProRule" id="PRU00169"/>
    </source>
</evidence>
<dbReference type="InterPro" id="IPR011047">
    <property type="entry name" value="Quinoprotein_ADH-like_sf"/>
</dbReference>
<dbReference type="GO" id="GO:0005524">
    <property type="term" value="F:ATP binding"/>
    <property type="evidence" value="ECO:0007669"/>
    <property type="project" value="UniProtKB-KW"/>
</dbReference>
<evidence type="ECO:0000256" key="9">
    <source>
        <dbReference type="ARBA" id="ARBA00023015"/>
    </source>
</evidence>
<evidence type="ECO:0000256" key="1">
    <source>
        <dbReference type="ARBA" id="ARBA00000085"/>
    </source>
</evidence>
<feature type="chain" id="PRO_5032898611" description="histidine kinase" evidence="14">
    <location>
        <begin position="20"/>
        <end position="1460"/>
    </location>
</feature>
<comment type="catalytic activity">
    <reaction evidence="1">
        <text>ATP + protein L-histidine = ADP + protein N-phospho-L-histidine.</text>
        <dbReference type="EC" id="2.7.13.3"/>
    </reaction>
</comment>
<dbReference type="Gene3D" id="2.130.10.10">
    <property type="entry name" value="YVTN repeat-like/Quinoprotein amine dehydrogenase"/>
    <property type="match status" value="3"/>
</dbReference>
<evidence type="ECO:0000259" key="16">
    <source>
        <dbReference type="PROSITE" id="PS50109"/>
    </source>
</evidence>
<feature type="transmembrane region" description="Helical" evidence="13">
    <location>
        <begin position="880"/>
        <end position="905"/>
    </location>
</feature>
<evidence type="ECO:0000256" key="6">
    <source>
        <dbReference type="ARBA" id="ARBA00022777"/>
    </source>
</evidence>
<dbReference type="GO" id="GO:0043565">
    <property type="term" value="F:sequence-specific DNA binding"/>
    <property type="evidence" value="ECO:0007669"/>
    <property type="project" value="InterPro"/>
</dbReference>
<keyword evidence="4" id="KW-0808">Transferase</keyword>
<evidence type="ECO:0000313" key="19">
    <source>
        <dbReference type="Proteomes" id="UP000560658"/>
    </source>
</evidence>
<dbReference type="InterPro" id="IPR011123">
    <property type="entry name" value="Y_Y_Y"/>
</dbReference>
<dbReference type="InterPro" id="IPR011006">
    <property type="entry name" value="CheY-like_superfamily"/>
</dbReference>
<dbReference type="FunFam" id="3.40.50.2300:FF:000138">
    <property type="entry name" value="Two-component system sensor histidine kinase/response regulator"/>
    <property type="match status" value="1"/>
</dbReference>
<dbReference type="Gene3D" id="2.60.40.10">
    <property type="entry name" value="Immunoglobulins"/>
    <property type="match status" value="1"/>
</dbReference>
<feature type="domain" description="Response regulatory" evidence="17">
    <location>
        <begin position="1194"/>
        <end position="1309"/>
    </location>
</feature>
<keyword evidence="13" id="KW-0472">Membrane</keyword>
<dbReference type="EC" id="2.7.13.3" evidence="2"/>
<keyword evidence="11" id="KW-0804">Transcription</keyword>
<dbReference type="Pfam" id="PF07494">
    <property type="entry name" value="Reg_prop"/>
    <property type="match status" value="2"/>
</dbReference>
<feature type="modified residue" description="4-aspartylphosphate" evidence="12">
    <location>
        <position position="1242"/>
    </location>
</feature>
<dbReference type="Gene3D" id="3.30.565.10">
    <property type="entry name" value="Histidine kinase-like ATPase, C-terminal domain"/>
    <property type="match status" value="1"/>
</dbReference>
<feature type="domain" description="HTH araC/xylS-type" evidence="15">
    <location>
        <begin position="1352"/>
        <end position="1451"/>
    </location>
</feature>
<keyword evidence="6 18" id="KW-0418">Kinase</keyword>
<dbReference type="FunFam" id="1.10.287.130:FF:000045">
    <property type="entry name" value="Two-component system sensor histidine kinase/response regulator"/>
    <property type="match status" value="1"/>
</dbReference>
<dbReference type="InterPro" id="IPR013783">
    <property type="entry name" value="Ig-like_fold"/>
</dbReference>
<sequence length="1460" mass="167088">MKPLLCLLFVLSTTLSSFAQPYCKVDHFSVNNGLSQGVVANIIQDQKGFMWFSTWNGLNKFDGYTFKNYKAFPGDKSTLTTNRFSYIAESKYGDIWCLTYDGRAYLFDNQSKEFIDILHPIEGSLQQTPPVTKIYTLKKGIAWIVCEQGYTFRVDEKACKQGEGITLYSTFNKSLKGEKILNIYQDADGDEWILTDKGINIVGKKQINSDFPFKLMQEYDGKIYLVTTSGKIASYKPATKDIKFIQIPHPINEINSIASISAKNDSICMATDNGLLLYLPQKNQFQLFDIRTSPKLSNNVVSFYRDRTGDVWLFSEDPGVIRLNLQTGEKQVLLSPPQDIVHYEVKSRILIFEDKEGTLWVVPQEGHLCYYDRKSQQLKLYFTDPHNPTSLFAPYIRFFFPDRQGNVWLITTRGVEKMSFSPHVYELNNIDNGLEIRAFLLDKQRQLWVGSKRGIVRIYHADGTLKGYLTPQGTITPQETKFSRSVYCFLEDKEGNIWLGTKKDGLLLLKKKNDQSYSVQQYLHDPDDAYSLSDNSIYSIFQDSHGRIWLGSYGKGINLISRNEDNKIQFIHCGNQLKNYPVNSSLKIRYITEVRNGILMVGTTHGLLTFSAKFDQPEEIKFYHNVRDPEAATSLGSNDVTYIYTDSSQRIYVTTFTGGINQVVSSNLLSDNIVFKSYTIRDGLASDLVLSMIEDGQKKLWVVSENALSIFDPVKGSFDNFISKHIANELNFSEAIPSLDNKQRLLFGTDHGVLKINPSQMKKSSYVTPIVFTDLKIQGSQRRVAIDDVKELTLEPSERNVTFQFAAIDYANPEDIRYSYRLKGLEKEWNDADKNRSATYINLPPGEYQLQICSTNSDGAWTDNLRTLDIKVLPTFWETYWAWIFYVLLFALFTSAIVYILFYIYRLRHQVDVEQQLSNIKLRFFTDISHELRTPLTLISSPLAEVLDREPLSPTAKGHLLLVHKNTERMLRLVNQILDFRKIQNKKMKVLAEQIEIVSLVDKIMENFRMIAEEKDISFELQAAQDSLYVWADKDKFEKILFNLLSNAFKYTPAGKSVTVHVKTIEDKLQIVVSDEGIGIDRDKQKSLFQRFETLGRYNILQPSSGIGLSLVRELIELHHGSIEINSEPGVGSEFIVNLPLDKKVLEEDKQVEFILTDSITNTLAEQTAAPQNLYEDEDGMEQEAALNDEEAFSILIVEDNQELRTFLKNILSENYIVLEATNGEEGAEIAQEQIPDLIVSDIMMPVMNGLDMVKAIKENNDTCHIPIILLSAKSSLDDRIAGLEQGIDDYITKPFSSTYLRTRITSLLKQRKQLQEMYLAQLAGKKVEESDNYEAEPARPQITPYDELFMQQVMEFMEEQMDNTDLTVDDFADKLMLSRTVFYRKLKSIVGLTPVDFIRDIRIKRSIQLIESGEYNFSQVAYMIGFSDPKYFSKCFKKQTGLTPSEYKDQAQLSTHSTG</sequence>
<evidence type="ECO:0000256" key="13">
    <source>
        <dbReference type="SAM" id="Phobius"/>
    </source>
</evidence>
<dbReference type="FunFam" id="2.60.40.10:FF:000791">
    <property type="entry name" value="Two-component system sensor histidine kinase/response regulator"/>
    <property type="match status" value="1"/>
</dbReference>
<dbReference type="SMART" id="SM00387">
    <property type="entry name" value="HATPase_c"/>
    <property type="match status" value="1"/>
</dbReference>
<dbReference type="PANTHER" id="PTHR43547:SF2">
    <property type="entry name" value="HYBRID SIGNAL TRANSDUCTION HISTIDINE KINASE C"/>
    <property type="match status" value="1"/>
</dbReference>
<dbReference type="Gene3D" id="1.10.287.130">
    <property type="match status" value="1"/>
</dbReference>
<proteinExistence type="predicted"/>
<dbReference type="Pfam" id="PF00512">
    <property type="entry name" value="HisKA"/>
    <property type="match status" value="1"/>
</dbReference>
<dbReference type="Gene3D" id="1.10.10.60">
    <property type="entry name" value="Homeodomain-like"/>
    <property type="match status" value="2"/>
</dbReference>
<dbReference type="Pfam" id="PF07495">
    <property type="entry name" value="Y_Y_Y"/>
    <property type="match status" value="1"/>
</dbReference>
<evidence type="ECO:0000256" key="7">
    <source>
        <dbReference type="ARBA" id="ARBA00022840"/>
    </source>
</evidence>
<dbReference type="InterPro" id="IPR036890">
    <property type="entry name" value="HATPase_C_sf"/>
</dbReference>
<dbReference type="InterPro" id="IPR003661">
    <property type="entry name" value="HisK_dim/P_dom"/>
</dbReference>
<dbReference type="InterPro" id="IPR018062">
    <property type="entry name" value="HTH_AraC-typ_CS"/>
</dbReference>
<dbReference type="InterPro" id="IPR009057">
    <property type="entry name" value="Homeodomain-like_sf"/>
</dbReference>
<evidence type="ECO:0000256" key="8">
    <source>
        <dbReference type="ARBA" id="ARBA00023012"/>
    </source>
</evidence>
<keyword evidence="10" id="KW-0238">DNA-binding</keyword>
<keyword evidence="19" id="KW-1185">Reference proteome</keyword>
<evidence type="ECO:0000256" key="11">
    <source>
        <dbReference type="ARBA" id="ARBA00023163"/>
    </source>
</evidence>
<keyword evidence="3 12" id="KW-0597">Phosphoprotein</keyword>
<evidence type="ECO:0000313" key="18">
    <source>
        <dbReference type="EMBL" id="MBB4044689.1"/>
    </source>
</evidence>
<evidence type="ECO:0000256" key="14">
    <source>
        <dbReference type="SAM" id="SignalP"/>
    </source>
</evidence>
<dbReference type="PANTHER" id="PTHR43547">
    <property type="entry name" value="TWO-COMPONENT HISTIDINE KINASE"/>
    <property type="match status" value="1"/>
</dbReference>
<dbReference type="InterPro" id="IPR011110">
    <property type="entry name" value="Reg_prop"/>
</dbReference>
<dbReference type="CDD" id="cd00082">
    <property type="entry name" value="HisKA"/>
    <property type="match status" value="1"/>
</dbReference>
<evidence type="ECO:0000256" key="5">
    <source>
        <dbReference type="ARBA" id="ARBA00022741"/>
    </source>
</evidence>
<dbReference type="GO" id="GO:0000155">
    <property type="term" value="F:phosphorelay sensor kinase activity"/>
    <property type="evidence" value="ECO:0007669"/>
    <property type="project" value="InterPro"/>
</dbReference>
<keyword evidence="9" id="KW-0805">Transcription regulation</keyword>
<dbReference type="InterPro" id="IPR018060">
    <property type="entry name" value="HTH_AraC"/>
</dbReference>
<protein>
    <recommendedName>
        <fullName evidence="2">histidine kinase</fullName>
        <ecNumber evidence="2">2.7.13.3</ecNumber>
    </recommendedName>
</protein>
<feature type="domain" description="Histidine kinase" evidence="16">
    <location>
        <begin position="927"/>
        <end position="1143"/>
    </location>
</feature>
<dbReference type="PROSITE" id="PS01124">
    <property type="entry name" value="HTH_ARAC_FAMILY_2"/>
    <property type="match status" value="1"/>
</dbReference>
<dbReference type="SUPFAM" id="SSF63829">
    <property type="entry name" value="Calcium-dependent phosphotriesterase"/>
    <property type="match status" value="2"/>
</dbReference>
<evidence type="ECO:0000256" key="4">
    <source>
        <dbReference type="ARBA" id="ARBA00022679"/>
    </source>
</evidence>
<dbReference type="InterPro" id="IPR015943">
    <property type="entry name" value="WD40/YVTN_repeat-like_dom_sf"/>
</dbReference>
<dbReference type="InterPro" id="IPR036097">
    <property type="entry name" value="HisK_dim/P_sf"/>
</dbReference>
<accession>A0A840D1K0</accession>
<dbReference type="Pfam" id="PF02518">
    <property type="entry name" value="HATPase_c"/>
    <property type="match status" value="1"/>
</dbReference>
<dbReference type="GO" id="GO:0003700">
    <property type="term" value="F:DNA-binding transcription factor activity"/>
    <property type="evidence" value="ECO:0007669"/>
    <property type="project" value="InterPro"/>
</dbReference>
<keyword evidence="13" id="KW-0812">Transmembrane</keyword>
<evidence type="ECO:0000256" key="10">
    <source>
        <dbReference type="ARBA" id="ARBA00023125"/>
    </source>
</evidence>
<dbReference type="PROSITE" id="PS50109">
    <property type="entry name" value="HIS_KIN"/>
    <property type="match status" value="1"/>
</dbReference>
<dbReference type="SUPFAM" id="SSF55874">
    <property type="entry name" value="ATPase domain of HSP90 chaperone/DNA topoisomerase II/histidine kinase"/>
    <property type="match status" value="1"/>
</dbReference>
<dbReference type="InterPro" id="IPR001789">
    <property type="entry name" value="Sig_transdc_resp-reg_receiver"/>
</dbReference>
<dbReference type="PROSITE" id="PS50110">
    <property type="entry name" value="RESPONSE_REGULATORY"/>
    <property type="match status" value="1"/>
</dbReference>
<organism evidence="18 19">
    <name type="scientific">Bacteroides reticulotermitis</name>
    <dbReference type="NCBI Taxonomy" id="1133319"/>
    <lineage>
        <taxon>Bacteria</taxon>
        <taxon>Pseudomonadati</taxon>
        <taxon>Bacteroidota</taxon>
        <taxon>Bacteroidia</taxon>
        <taxon>Bacteroidales</taxon>
        <taxon>Bacteroidaceae</taxon>
        <taxon>Bacteroides</taxon>
    </lineage>
</organism>
<keyword evidence="13" id="KW-1133">Transmembrane helix</keyword>
<dbReference type="SMART" id="SM00448">
    <property type="entry name" value="REC"/>
    <property type="match status" value="1"/>
</dbReference>
<dbReference type="FunFam" id="3.30.565.10:FF:000037">
    <property type="entry name" value="Hybrid sensor histidine kinase/response regulator"/>
    <property type="match status" value="1"/>
</dbReference>